<proteinExistence type="predicted"/>
<feature type="compositionally biased region" description="Basic and acidic residues" evidence="1">
    <location>
        <begin position="104"/>
        <end position="113"/>
    </location>
</feature>
<gene>
    <name evidence="2" type="ORF">ACFQZM_41125</name>
</gene>
<keyword evidence="3" id="KW-1185">Reference proteome</keyword>
<accession>A0ABW2Y0Y4</accession>
<evidence type="ECO:0000313" key="2">
    <source>
        <dbReference type="EMBL" id="MFD0690952.1"/>
    </source>
</evidence>
<evidence type="ECO:0000256" key="1">
    <source>
        <dbReference type="SAM" id="MobiDB-lite"/>
    </source>
</evidence>
<name>A0ABW2Y0Y4_9ACTN</name>
<dbReference type="Proteomes" id="UP001597063">
    <property type="component" value="Unassembled WGS sequence"/>
</dbReference>
<sequence length="113" mass="12797">MSTRNKLDVSTYVRHEMKNLNDIYDNLRALENGHMTEPSDDNLSDYDMLVDDLEATLQNLLRALNRARPNLEPPEPAKDDFPTPLSGSLSTTAQPTRPRQQRPAGHERLAESP</sequence>
<organism evidence="2 3">
    <name type="scientific">Actinomadura fibrosa</name>
    <dbReference type="NCBI Taxonomy" id="111802"/>
    <lineage>
        <taxon>Bacteria</taxon>
        <taxon>Bacillati</taxon>
        <taxon>Actinomycetota</taxon>
        <taxon>Actinomycetes</taxon>
        <taxon>Streptosporangiales</taxon>
        <taxon>Thermomonosporaceae</taxon>
        <taxon>Actinomadura</taxon>
    </lineage>
</organism>
<dbReference type="EMBL" id="JBHTGP010000025">
    <property type="protein sequence ID" value="MFD0690952.1"/>
    <property type="molecule type" value="Genomic_DNA"/>
</dbReference>
<reference evidence="3" key="1">
    <citation type="journal article" date="2019" name="Int. J. Syst. Evol. Microbiol.">
        <title>The Global Catalogue of Microorganisms (GCM) 10K type strain sequencing project: providing services to taxonomists for standard genome sequencing and annotation.</title>
        <authorList>
            <consortium name="The Broad Institute Genomics Platform"/>
            <consortium name="The Broad Institute Genome Sequencing Center for Infectious Disease"/>
            <person name="Wu L."/>
            <person name="Ma J."/>
        </authorList>
    </citation>
    <scope>NUCLEOTIDE SEQUENCE [LARGE SCALE GENOMIC DNA]</scope>
    <source>
        <strain evidence="3">JCM 9371</strain>
    </source>
</reference>
<feature type="region of interest" description="Disordered" evidence="1">
    <location>
        <begin position="66"/>
        <end position="113"/>
    </location>
</feature>
<protein>
    <submittedName>
        <fullName evidence="2">Uncharacterized protein</fullName>
    </submittedName>
</protein>
<evidence type="ECO:0000313" key="3">
    <source>
        <dbReference type="Proteomes" id="UP001597063"/>
    </source>
</evidence>
<comment type="caution">
    <text evidence="2">The sequence shown here is derived from an EMBL/GenBank/DDBJ whole genome shotgun (WGS) entry which is preliminary data.</text>
</comment>
<feature type="compositionally biased region" description="Polar residues" evidence="1">
    <location>
        <begin position="85"/>
        <end position="98"/>
    </location>
</feature>
<dbReference type="RefSeq" id="WP_131758012.1">
    <property type="nucleotide sequence ID" value="NZ_CAACUY010000042.1"/>
</dbReference>